<dbReference type="PANTHER" id="PTHR43330:SF27">
    <property type="entry name" value="METHIONINE AMINOPEPTIDASE"/>
    <property type="match status" value="1"/>
</dbReference>
<dbReference type="PROSITE" id="PS00680">
    <property type="entry name" value="MAP_1"/>
    <property type="match status" value="1"/>
</dbReference>
<keyword evidence="3 6" id="KW-0645">Protease</keyword>
<gene>
    <name evidence="6 9" type="primary">map</name>
    <name evidence="9" type="ORF">G1H10_08620</name>
</gene>
<evidence type="ECO:0000256" key="3">
    <source>
        <dbReference type="ARBA" id="ARBA00022670"/>
    </source>
</evidence>
<dbReference type="HAMAP" id="MF_01974">
    <property type="entry name" value="MetAP_1"/>
    <property type="match status" value="1"/>
</dbReference>
<dbReference type="NCBIfam" id="TIGR00500">
    <property type="entry name" value="met_pdase_I"/>
    <property type="match status" value="1"/>
</dbReference>
<evidence type="ECO:0000259" key="8">
    <source>
        <dbReference type="Pfam" id="PF00557"/>
    </source>
</evidence>
<feature type="binding site" evidence="6">
    <location>
        <position position="111"/>
    </location>
    <ligand>
        <name>a divalent metal cation</name>
        <dbReference type="ChEBI" id="CHEBI:60240"/>
        <label>1</label>
    </ligand>
</feature>
<organism evidence="9 10">
    <name type="scientific">Phytoactinopolyspora halotolerans</name>
    <dbReference type="NCBI Taxonomy" id="1981512"/>
    <lineage>
        <taxon>Bacteria</taxon>
        <taxon>Bacillati</taxon>
        <taxon>Actinomycetota</taxon>
        <taxon>Actinomycetes</taxon>
        <taxon>Jiangellales</taxon>
        <taxon>Jiangellaceae</taxon>
        <taxon>Phytoactinopolyspora</taxon>
    </lineage>
</organism>
<dbReference type="RefSeq" id="WP_163735647.1">
    <property type="nucleotide sequence ID" value="NZ_JAAGOA010000005.1"/>
</dbReference>
<protein>
    <recommendedName>
        <fullName evidence="6 7">Methionine aminopeptidase</fullName>
        <shortName evidence="6">MAP</shortName>
        <shortName evidence="6">MetAP</shortName>
        <ecNumber evidence="6 7">3.4.11.18</ecNumber>
    </recommendedName>
    <alternativeName>
        <fullName evidence="6">Peptidase M</fullName>
    </alternativeName>
</protein>
<feature type="binding site" evidence="6">
    <location>
        <position position="83"/>
    </location>
    <ligand>
        <name>substrate</name>
    </ligand>
</feature>
<feature type="binding site" evidence="6">
    <location>
        <position position="209"/>
    </location>
    <ligand>
        <name>a divalent metal cation</name>
        <dbReference type="ChEBI" id="CHEBI:60240"/>
        <label>2</label>
        <note>catalytic</note>
    </ligand>
</feature>
<evidence type="ECO:0000256" key="4">
    <source>
        <dbReference type="ARBA" id="ARBA00022723"/>
    </source>
</evidence>
<proteinExistence type="inferred from homology"/>
<dbReference type="PRINTS" id="PR00599">
    <property type="entry name" value="MAPEPTIDASE"/>
</dbReference>
<dbReference type="GO" id="GO:0046872">
    <property type="term" value="F:metal ion binding"/>
    <property type="evidence" value="ECO:0007669"/>
    <property type="project" value="UniProtKB-UniRule"/>
</dbReference>
<feature type="binding site" evidence="6">
    <location>
        <position position="176"/>
    </location>
    <ligand>
        <name>a divalent metal cation</name>
        <dbReference type="ChEBI" id="CHEBI:60240"/>
        <label>2</label>
        <note>catalytic</note>
    </ligand>
</feature>
<sequence length="276" mass="29226">MTTGRQRLEIKSPAQLEGMRAAGLVVSEIHAIMREAVVPGATGKDLDAIARRELAARGATSNFLGYHGFPATVCVSVNDVVVHGIPDDVPFHDGDIVSLDFGAVLDGWHGDAAVTIPVGAVEDDVRRLLADCEDALWAGIAAMRPGRRLREIGTAVENLVRSRSERYGIVEEYGGHGIGTAMHQDPHVMNYRTRQRGPKLRSGLCLAVEPMITLGGADCYTLDDGWTVKSVDGSWAAHFEHSIAVTDDGPLVLTAADGGANRLAALGATATGGIDR</sequence>
<keyword evidence="4 6" id="KW-0479">Metal-binding</keyword>
<feature type="binding site" evidence="6">
    <location>
        <position position="111"/>
    </location>
    <ligand>
        <name>a divalent metal cation</name>
        <dbReference type="ChEBI" id="CHEBI:60240"/>
        <label>2</label>
        <note>catalytic</note>
    </ligand>
</feature>
<evidence type="ECO:0000256" key="2">
    <source>
        <dbReference type="ARBA" id="ARBA00022438"/>
    </source>
</evidence>
<dbReference type="Pfam" id="PF00557">
    <property type="entry name" value="Peptidase_M24"/>
    <property type="match status" value="1"/>
</dbReference>
<feature type="binding site" evidence="6">
    <location>
        <position position="240"/>
    </location>
    <ligand>
        <name>a divalent metal cation</name>
        <dbReference type="ChEBI" id="CHEBI:60240"/>
        <label>2</label>
        <note>catalytic</note>
    </ligand>
</feature>
<evidence type="ECO:0000256" key="5">
    <source>
        <dbReference type="ARBA" id="ARBA00022801"/>
    </source>
</evidence>
<dbReference type="GO" id="GO:0006508">
    <property type="term" value="P:proteolysis"/>
    <property type="evidence" value="ECO:0007669"/>
    <property type="project" value="UniProtKB-KW"/>
</dbReference>
<dbReference type="Gene3D" id="3.90.230.10">
    <property type="entry name" value="Creatinase/methionine aminopeptidase superfamily"/>
    <property type="match status" value="1"/>
</dbReference>
<feature type="binding site" evidence="6">
    <location>
        <position position="240"/>
    </location>
    <ligand>
        <name>a divalent metal cation</name>
        <dbReference type="ChEBI" id="CHEBI:60240"/>
        <label>1</label>
    </ligand>
</feature>
<comment type="catalytic activity">
    <reaction evidence="6 7">
        <text>Release of N-terminal amino acids, preferentially methionine, from peptides and arylamides.</text>
        <dbReference type="EC" id="3.4.11.18"/>
    </reaction>
</comment>
<comment type="subunit">
    <text evidence="6">Monomer.</text>
</comment>
<dbReference type="InterPro" id="IPR002467">
    <property type="entry name" value="Pept_M24A_MAP1"/>
</dbReference>
<evidence type="ECO:0000313" key="10">
    <source>
        <dbReference type="Proteomes" id="UP000475214"/>
    </source>
</evidence>
<feature type="domain" description="Peptidase M24" evidence="8">
    <location>
        <begin position="17"/>
        <end position="247"/>
    </location>
</feature>
<comment type="cofactor">
    <cofactor evidence="6">
        <name>Co(2+)</name>
        <dbReference type="ChEBI" id="CHEBI:48828"/>
    </cofactor>
    <cofactor evidence="6">
        <name>Zn(2+)</name>
        <dbReference type="ChEBI" id="CHEBI:29105"/>
    </cofactor>
    <cofactor evidence="6">
        <name>Mn(2+)</name>
        <dbReference type="ChEBI" id="CHEBI:29035"/>
    </cofactor>
    <cofactor evidence="6">
        <name>Fe(2+)</name>
        <dbReference type="ChEBI" id="CHEBI:29033"/>
    </cofactor>
    <text evidence="6">Binds 2 divalent metal cations per subunit. Has a high-affinity and a low affinity metal-binding site. The true nature of the physiological cofactor is under debate. The enzyme is active with cobalt, zinc, manganese or divalent iron ions. Most likely, methionine aminopeptidases function as mononuclear Fe(2+)-metalloproteases under physiological conditions, and the catalytically relevant metal-binding site has been assigned to the histidine-containing high-affinity site.</text>
</comment>
<keyword evidence="2 6" id="KW-0031">Aminopeptidase</keyword>
<dbReference type="PANTHER" id="PTHR43330">
    <property type="entry name" value="METHIONINE AMINOPEPTIDASE"/>
    <property type="match status" value="1"/>
</dbReference>
<dbReference type="InterPro" id="IPR036005">
    <property type="entry name" value="Creatinase/aminopeptidase-like"/>
</dbReference>
<dbReference type="EMBL" id="JAAGOA010000005">
    <property type="protein sequence ID" value="NEE00234.1"/>
    <property type="molecule type" value="Genomic_DNA"/>
</dbReference>
<dbReference type="CDD" id="cd01086">
    <property type="entry name" value="MetAP1"/>
    <property type="match status" value="1"/>
</dbReference>
<comment type="similarity">
    <text evidence="6">Belongs to the peptidase M24A family. Methionine aminopeptidase type 1 subfamily.</text>
</comment>
<accession>A0A6L9S6G1</accession>
<evidence type="ECO:0000256" key="7">
    <source>
        <dbReference type="RuleBase" id="RU003653"/>
    </source>
</evidence>
<comment type="caution">
    <text evidence="9">The sequence shown here is derived from an EMBL/GenBank/DDBJ whole genome shotgun (WGS) entry which is preliminary data.</text>
</comment>
<dbReference type="EC" id="3.4.11.18" evidence="6 7"/>
<dbReference type="InterPro" id="IPR000994">
    <property type="entry name" value="Pept_M24"/>
</dbReference>
<dbReference type="SUPFAM" id="SSF55920">
    <property type="entry name" value="Creatinase/aminopeptidase"/>
    <property type="match status" value="1"/>
</dbReference>
<feature type="binding site" evidence="6">
    <location>
        <position position="100"/>
    </location>
    <ligand>
        <name>a divalent metal cation</name>
        <dbReference type="ChEBI" id="CHEBI:60240"/>
        <label>1</label>
    </ligand>
</feature>
<reference evidence="9 10" key="1">
    <citation type="submission" date="2020-02" db="EMBL/GenBank/DDBJ databases">
        <authorList>
            <person name="Li X.-J."/>
            <person name="Han X.-M."/>
        </authorList>
    </citation>
    <scope>NUCLEOTIDE SEQUENCE [LARGE SCALE GENOMIC DNA]</scope>
    <source>
        <strain evidence="9 10">CCTCC AB 2017055</strain>
    </source>
</reference>
<dbReference type="AlphaFoldDB" id="A0A6L9S6G1"/>
<evidence type="ECO:0000256" key="6">
    <source>
        <dbReference type="HAMAP-Rule" id="MF_01974"/>
    </source>
</evidence>
<name>A0A6L9S6G1_9ACTN</name>
<dbReference type="InterPro" id="IPR001714">
    <property type="entry name" value="Pept_M24_MAP"/>
</dbReference>
<dbReference type="GO" id="GO:0004239">
    <property type="term" value="F:initiator methionyl aminopeptidase activity"/>
    <property type="evidence" value="ECO:0007669"/>
    <property type="project" value="UniProtKB-UniRule"/>
</dbReference>
<evidence type="ECO:0000313" key="9">
    <source>
        <dbReference type="EMBL" id="NEE00234.1"/>
    </source>
</evidence>
<evidence type="ECO:0000256" key="1">
    <source>
        <dbReference type="ARBA" id="ARBA00002521"/>
    </source>
</evidence>
<dbReference type="GO" id="GO:0070006">
    <property type="term" value="F:metalloaminopeptidase activity"/>
    <property type="evidence" value="ECO:0007669"/>
    <property type="project" value="UniProtKB-UniRule"/>
</dbReference>
<dbReference type="GO" id="GO:0005829">
    <property type="term" value="C:cytosol"/>
    <property type="evidence" value="ECO:0007669"/>
    <property type="project" value="TreeGrafter"/>
</dbReference>
<feature type="binding site" evidence="6">
    <location>
        <position position="183"/>
    </location>
    <ligand>
        <name>substrate</name>
    </ligand>
</feature>
<keyword evidence="5 6" id="KW-0378">Hydrolase</keyword>
<dbReference type="Proteomes" id="UP000475214">
    <property type="component" value="Unassembled WGS sequence"/>
</dbReference>
<comment type="function">
    <text evidence="1 6">Removes the N-terminal methionine from nascent proteins. The N-terminal methionine is often cleaved when the second residue in the primary sequence is small and uncharged (Met-Ala-, Cys, Gly, Pro, Ser, Thr, or Val). Requires deformylation of the N(alpha)-formylated initiator methionine before it can be hydrolyzed.</text>
</comment>
<keyword evidence="10" id="KW-1185">Reference proteome</keyword>